<reference evidence="12 13" key="1">
    <citation type="submission" date="2018-05" db="EMBL/GenBank/DDBJ databases">
        <title>Oceanovita maritima gen. nov., sp. nov., a marine bacterium in the family Rhodobacteraceae isolated from surface seawater of Lundu port Xiamen, China.</title>
        <authorList>
            <person name="Hetharua B.H."/>
            <person name="Min D."/>
            <person name="Liao H."/>
            <person name="Tian Y."/>
        </authorList>
    </citation>
    <scope>NUCLEOTIDE SEQUENCE [LARGE SCALE GENOMIC DNA]</scope>
    <source>
        <strain evidence="12 13">FSX-11</strain>
    </source>
</reference>
<name>A0A2V4NFB4_9RHOB</name>
<evidence type="ECO:0000256" key="7">
    <source>
        <dbReference type="ARBA" id="ARBA00023237"/>
    </source>
</evidence>
<evidence type="ECO:0000259" key="11">
    <source>
        <dbReference type="Pfam" id="PF07715"/>
    </source>
</evidence>
<keyword evidence="6 8" id="KW-0472">Membrane</keyword>
<dbReference type="Gene3D" id="2.170.130.10">
    <property type="entry name" value="TonB-dependent receptor, plug domain"/>
    <property type="match status" value="1"/>
</dbReference>
<evidence type="ECO:0000259" key="10">
    <source>
        <dbReference type="Pfam" id="PF00593"/>
    </source>
</evidence>
<protein>
    <recommendedName>
        <fullName evidence="14">Hemoglobin/transferrin/lactoferrin receptor protein</fullName>
    </recommendedName>
</protein>
<keyword evidence="4 8" id="KW-0812">Transmembrane</keyword>
<evidence type="ECO:0000256" key="4">
    <source>
        <dbReference type="ARBA" id="ARBA00022692"/>
    </source>
</evidence>
<comment type="caution">
    <text evidence="12">The sequence shown here is derived from an EMBL/GenBank/DDBJ whole genome shotgun (WGS) entry which is preliminary data.</text>
</comment>
<evidence type="ECO:0008006" key="14">
    <source>
        <dbReference type="Google" id="ProtNLM"/>
    </source>
</evidence>
<keyword evidence="2 8" id="KW-0813">Transport</keyword>
<evidence type="ECO:0000313" key="12">
    <source>
        <dbReference type="EMBL" id="PYC49093.1"/>
    </source>
</evidence>
<organism evidence="12 13">
    <name type="scientific">Litorivita pollutaquae</name>
    <dbReference type="NCBI Taxonomy" id="2200892"/>
    <lineage>
        <taxon>Bacteria</taxon>
        <taxon>Pseudomonadati</taxon>
        <taxon>Pseudomonadota</taxon>
        <taxon>Alphaproteobacteria</taxon>
        <taxon>Rhodobacterales</taxon>
        <taxon>Paracoccaceae</taxon>
        <taxon>Litorivita</taxon>
    </lineage>
</organism>
<dbReference type="EMBL" id="QFVT01000002">
    <property type="protein sequence ID" value="PYC49093.1"/>
    <property type="molecule type" value="Genomic_DNA"/>
</dbReference>
<evidence type="ECO:0000256" key="9">
    <source>
        <dbReference type="RuleBase" id="RU003357"/>
    </source>
</evidence>
<dbReference type="InterPro" id="IPR012910">
    <property type="entry name" value="Plug_dom"/>
</dbReference>
<dbReference type="GO" id="GO:0015344">
    <property type="term" value="F:siderophore uptake transmembrane transporter activity"/>
    <property type="evidence" value="ECO:0007669"/>
    <property type="project" value="TreeGrafter"/>
</dbReference>
<dbReference type="PROSITE" id="PS52016">
    <property type="entry name" value="TONB_DEPENDENT_REC_3"/>
    <property type="match status" value="1"/>
</dbReference>
<gene>
    <name evidence="12" type="ORF">DI396_03290</name>
</gene>
<evidence type="ECO:0000256" key="2">
    <source>
        <dbReference type="ARBA" id="ARBA00022448"/>
    </source>
</evidence>
<feature type="domain" description="TonB-dependent receptor-like beta-barrel" evidence="10">
    <location>
        <begin position="248"/>
        <end position="683"/>
    </location>
</feature>
<evidence type="ECO:0000256" key="3">
    <source>
        <dbReference type="ARBA" id="ARBA00022452"/>
    </source>
</evidence>
<sequence length="709" mass="76407">MIFINTALGHRAQVVDRAGQVFSNRTDEMIFVQQLSQQAVLMGLASTLVLSAPVAGRAEEIFEMDAITVTGSGLAVGVMDNASSITVLGEDQIERAVPTSVARLLRDVPGVQISEDGIERISIRSQTASRTAVLINGQMLTDHSNYGQPILIDPASIERIEVVRGPTSVVAGSSAVGGVINIILKKGAQVPFEMTTTVGYFSATRGYRVSHAMAGTVAAGQGALDYRIGLGRSEQGNRHTSTGVLDPSDSEDKSLTLHLGYRQNNHYFALDAMAFDLSANSFTEIDDFTIALPKRDLRKFALSYEGVDLSPVVNKFSFSVFDQSIDRVFDSNISVAAGPMQIDSHATSEDAQSTRGFSAQAELSFGPRSRSLVGVDYSDDALVTDKTSTRTVTNPFLPFPTITQTTSHDRASIQTLAIYGQHEVDLTPDVTATMGLRWYDVTAKLHASTTDGVANALSANSDQGVLGAAGLVWRRGEDLTLRANISSGYSYPTLSQMFLTTKGGQVTYEGNPDLRPEKANTFELGARFDRGDLLLDATVFYTESKDYIAKIATGTTGTWQNVDSARSFGVELQAEYQPAELAFRPYATVTLMRREMTYANGYSTYDSGTPAAAGRIGLRGDWQRGTVFGDWDLFVRGESAAGLRDDSGVMEVASRGHGYATFNAAMTAELSNGLRLSAEVGNIFDIAYEGYDQNPGAGRSLNLVATYKW</sequence>
<comment type="similarity">
    <text evidence="8 9">Belongs to the TonB-dependent receptor family.</text>
</comment>
<keyword evidence="7 8" id="KW-0998">Cell outer membrane</keyword>
<keyword evidence="5 9" id="KW-0798">TonB box</keyword>
<dbReference type="PANTHER" id="PTHR30069:SF37">
    <property type="entry name" value="FERRIC VIBRIOBACTIN RECEPTOR VIUA"/>
    <property type="match status" value="1"/>
</dbReference>
<evidence type="ECO:0000256" key="8">
    <source>
        <dbReference type="PROSITE-ProRule" id="PRU01360"/>
    </source>
</evidence>
<dbReference type="GO" id="GO:0009279">
    <property type="term" value="C:cell outer membrane"/>
    <property type="evidence" value="ECO:0007669"/>
    <property type="project" value="UniProtKB-SubCell"/>
</dbReference>
<keyword evidence="13" id="KW-1185">Reference proteome</keyword>
<evidence type="ECO:0000256" key="6">
    <source>
        <dbReference type="ARBA" id="ARBA00023136"/>
    </source>
</evidence>
<dbReference type="Proteomes" id="UP000248012">
    <property type="component" value="Unassembled WGS sequence"/>
</dbReference>
<dbReference type="Gene3D" id="2.40.170.20">
    <property type="entry name" value="TonB-dependent receptor, beta-barrel domain"/>
    <property type="match status" value="1"/>
</dbReference>
<dbReference type="PANTHER" id="PTHR30069">
    <property type="entry name" value="TONB-DEPENDENT OUTER MEMBRANE RECEPTOR"/>
    <property type="match status" value="1"/>
</dbReference>
<dbReference type="InterPro" id="IPR000531">
    <property type="entry name" value="Beta-barrel_TonB"/>
</dbReference>
<evidence type="ECO:0000256" key="5">
    <source>
        <dbReference type="ARBA" id="ARBA00023077"/>
    </source>
</evidence>
<dbReference type="InterPro" id="IPR039426">
    <property type="entry name" value="TonB-dep_rcpt-like"/>
</dbReference>
<dbReference type="Pfam" id="PF07715">
    <property type="entry name" value="Plug"/>
    <property type="match status" value="1"/>
</dbReference>
<feature type="domain" description="TonB-dependent receptor plug" evidence="11">
    <location>
        <begin position="79"/>
        <end position="179"/>
    </location>
</feature>
<dbReference type="OrthoDB" id="9796221at2"/>
<keyword evidence="3 8" id="KW-1134">Transmembrane beta strand</keyword>
<dbReference type="Pfam" id="PF00593">
    <property type="entry name" value="TonB_dep_Rec_b-barrel"/>
    <property type="match status" value="1"/>
</dbReference>
<comment type="subcellular location">
    <subcellularLocation>
        <location evidence="1 8">Cell outer membrane</location>
        <topology evidence="1 8">Multi-pass membrane protein</topology>
    </subcellularLocation>
</comment>
<dbReference type="InterPro" id="IPR037066">
    <property type="entry name" value="Plug_dom_sf"/>
</dbReference>
<dbReference type="AlphaFoldDB" id="A0A2V4NFB4"/>
<proteinExistence type="inferred from homology"/>
<dbReference type="CDD" id="cd01347">
    <property type="entry name" value="ligand_gated_channel"/>
    <property type="match status" value="1"/>
</dbReference>
<dbReference type="GO" id="GO:0044718">
    <property type="term" value="P:siderophore transmembrane transport"/>
    <property type="evidence" value="ECO:0007669"/>
    <property type="project" value="TreeGrafter"/>
</dbReference>
<evidence type="ECO:0000256" key="1">
    <source>
        <dbReference type="ARBA" id="ARBA00004571"/>
    </source>
</evidence>
<evidence type="ECO:0000313" key="13">
    <source>
        <dbReference type="Proteomes" id="UP000248012"/>
    </source>
</evidence>
<dbReference type="SUPFAM" id="SSF56935">
    <property type="entry name" value="Porins"/>
    <property type="match status" value="1"/>
</dbReference>
<accession>A0A2V4NFB4</accession>
<dbReference type="InterPro" id="IPR036942">
    <property type="entry name" value="Beta-barrel_TonB_sf"/>
</dbReference>